<sequence length="168" mass="18394">MAGKDGAAGGSPAGKPVEGMGQVPDKDEMPRDPDLGDEMDAPVPNRHNLHLGAARRTSSEESMGSHYSWAPSRQLCGRPRRLVSLAGVVQDWPEQVKIHFFREGLHPEVAQWAMVTTEPTSLAGWYMWEGEAEVRLRTVQLLKQRGNSLPVSPRPPSPVGGHLSGSRW</sequence>
<evidence type="ECO:0000313" key="1">
    <source>
        <dbReference type="EMBL" id="KAH8001293.1"/>
    </source>
</evidence>
<dbReference type="Proteomes" id="UP000827872">
    <property type="component" value="Linkage Group LG08"/>
</dbReference>
<dbReference type="EMBL" id="CM037621">
    <property type="protein sequence ID" value="KAH8001293.1"/>
    <property type="molecule type" value="Genomic_DNA"/>
</dbReference>
<protein>
    <submittedName>
        <fullName evidence="1">Uncharacterized protein</fullName>
    </submittedName>
</protein>
<name>A0ACB8F7Z9_9SAUR</name>
<evidence type="ECO:0000313" key="2">
    <source>
        <dbReference type="Proteomes" id="UP000827872"/>
    </source>
</evidence>
<accession>A0ACB8F7Z9</accession>
<comment type="caution">
    <text evidence="1">The sequence shown here is derived from an EMBL/GenBank/DDBJ whole genome shotgun (WGS) entry which is preliminary data.</text>
</comment>
<proteinExistence type="predicted"/>
<organism evidence="1 2">
    <name type="scientific">Sphaerodactylus townsendi</name>
    <dbReference type="NCBI Taxonomy" id="933632"/>
    <lineage>
        <taxon>Eukaryota</taxon>
        <taxon>Metazoa</taxon>
        <taxon>Chordata</taxon>
        <taxon>Craniata</taxon>
        <taxon>Vertebrata</taxon>
        <taxon>Euteleostomi</taxon>
        <taxon>Lepidosauria</taxon>
        <taxon>Squamata</taxon>
        <taxon>Bifurcata</taxon>
        <taxon>Gekkota</taxon>
        <taxon>Sphaerodactylidae</taxon>
        <taxon>Sphaerodactylus</taxon>
    </lineage>
</organism>
<reference evidence="1" key="1">
    <citation type="submission" date="2021-08" db="EMBL/GenBank/DDBJ databases">
        <title>The first chromosome-level gecko genome reveals the dynamic sex chromosomes of Neotropical dwarf geckos (Sphaerodactylidae: Sphaerodactylus).</title>
        <authorList>
            <person name="Pinto B.J."/>
            <person name="Keating S.E."/>
            <person name="Gamble T."/>
        </authorList>
    </citation>
    <scope>NUCLEOTIDE SEQUENCE</scope>
    <source>
        <strain evidence="1">TG3544</strain>
    </source>
</reference>
<gene>
    <name evidence="1" type="ORF">K3G42_003885</name>
</gene>
<keyword evidence="2" id="KW-1185">Reference proteome</keyword>